<feature type="non-terminal residue" evidence="6">
    <location>
        <position position="1"/>
    </location>
</feature>
<organism evidence="6 7">
    <name type="scientific">Terfezia boudieri ATCC MYA-4762</name>
    <dbReference type="NCBI Taxonomy" id="1051890"/>
    <lineage>
        <taxon>Eukaryota</taxon>
        <taxon>Fungi</taxon>
        <taxon>Dikarya</taxon>
        <taxon>Ascomycota</taxon>
        <taxon>Pezizomycotina</taxon>
        <taxon>Pezizomycetes</taxon>
        <taxon>Pezizales</taxon>
        <taxon>Pezizaceae</taxon>
        <taxon>Terfezia</taxon>
    </lineage>
</organism>
<dbReference type="UniPathway" id="UPA00537">
    <property type="reaction ID" value="UER00595"/>
</dbReference>
<comment type="pathway">
    <text evidence="2">Protein modification; protein lipoylation via exogenous pathway; protein N(6)-(lipoyl)lysine from lipoate: step 2/2.</text>
</comment>
<evidence type="ECO:0000259" key="5">
    <source>
        <dbReference type="PROSITE" id="PS51733"/>
    </source>
</evidence>
<dbReference type="PROSITE" id="PS51733">
    <property type="entry name" value="BPL_LPL_CATALYTIC"/>
    <property type="match status" value="1"/>
</dbReference>
<dbReference type="STRING" id="1051890.A0A3N4LIQ0"/>
<keyword evidence="7" id="KW-1185">Reference proteome</keyword>
<dbReference type="SUPFAM" id="SSF55681">
    <property type="entry name" value="Class II aaRS and biotin synthetases"/>
    <property type="match status" value="1"/>
</dbReference>
<dbReference type="Pfam" id="PF21948">
    <property type="entry name" value="LplA-B_cat"/>
    <property type="match status" value="1"/>
</dbReference>
<name>A0A3N4LIQ0_9PEZI</name>
<dbReference type="InterPro" id="IPR004143">
    <property type="entry name" value="BPL_LPL_catalytic"/>
</dbReference>
<evidence type="ECO:0000313" key="7">
    <source>
        <dbReference type="Proteomes" id="UP000267821"/>
    </source>
</evidence>
<dbReference type="InterPro" id="IPR004562">
    <property type="entry name" value="LipoylTrfase_LipoateP_Ligase"/>
</dbReference>
<evidence type="ECO:0000256" key="2">
    <source>
        <dbReference type="ARBA" id="ARBA00005085"/>
    </source>
</evidence>
<feature type="non-terminal residue" evidence="6">
    <location>
        <position position="286"/>
    </location>
</feature>
<protein>
    <recommendedName>
        <fullName evidence="4">Putative lipoate-protein ligase A</fullName>
    </recommendedName>
</protein>
<evidence type="ECO:0000256" key="1">
    <source>
        <dbReference type="ARBA" id="ARBA00003253"/>
    </source>
</evidence>
<reference evidence="6 7" key="1">
    <citation type="journal article" date="2018" name="Nat. Ecol. Evol.">
        <title>Pezizomycetes genomes reveal the molecular basis of ectomycorrhizal truffle lifestyle.</title>
        <authorList>
            <person name="Murat C."/>
            <person name="Payen T."/>
            <person name="Noel B."/>
            <person name="Kuo A."/>
            <person name="Morin E."/>
            <person name="Chen J."/>
            <person name="Kohler A."/>
            <person name="Krizsan K."/>
            <person name="Balestrini R."/>
            <person name="Da Silva C."/>
            <person name="Montanini B."/>
            <person name="Hainaut M."/>
            <person name="Levati E."/>
            <person name="Barry K.W."/>
            <person name="Belfiori B."/>
            <person name="Cichocki N."/>
            <person name="Clum A."/>
            <person name="Dockter R.B."/>
            <person name="Fauchery L."/>
            <person name="Guy J."/>
            <person name="Iotti M."/>
            <person name="Le Tacon F."/>
            <person name="Lindquist E.A."/>
            <person name="Lipzen A."/>
            <person name="Malagnac F."/>
            <person name="Mello A."/>
            <person name="Molinier V."/>
            <person name="Miyauchi S."/>
            <person name="Poulain J."/>
            <person name="Riccioni C."/>
            <person name="Rubini A."/>
            <person name="Sitrit Y."/>
            <person name="Splivallo R."/>
            <person name="Traeger S."/>
            <person name="Wang M."/>
            <person name="Zifcakova L."/>
            <person name="Wipf D."/>
            <person name="Zambonelli A."/>
            <person name="Paolocci F."/>
            <person name="Nowrousian M."/>
            <person name="Ottonello S."/>
            <person name="Baldrian P."/>
            <person name="Spatafora J.W."/>
            <person name="Henrissat B."/>
            <person name="Nagy L.G."/>
            <person name="Aury J.M."/>
            <person name="Wincker P."/>
            <person name="Grigoriev I.V."/>
            <person name="Bonfante P."/>
            <person name="Martin F.M."/>
        </authorList>
    </citation>
    <scope>NUCLEOTIDE SEQUENCE [LARGE SCALE GENOMIC DNA]</scope>
    <source>
        <strain evidence="6 7">ATCC MYA-4762</strain>
    </source>
</reference>
<dbReference type="AlphaFoldDB" id="A0A3N4LIQ0"/>
<dbReference type="GO" id="GO:0009249">
    <property type="term" value="P:protein lipoylation"/>
    <property type="evidence" value="ECO:0007669"/>
    <property type="project" value="InterPro"/>
</dbReference>
<dbReference type="GO" id="GO:0017118">
    <property type="term" value="F:lipoyltransferase activity"/>
    <property type="evidence" value="ECO:0007669"/>
    <property type="project" value="TreeGrafter"/>
</dbReference>
<dbReference type="OrthoDB" id="201621at2759"/>
<proteinExistence type="inferred from homology"/>
<dbReference type="FunCoup" id="A0A3N4LIQ0">
    <property type="interactions" value="255"/>
</dbReference>
<dbReference type="InterPro" id="IPR045864">
    <property type="entry name" value="aa-tRNA-synth_II/BPL/LPL"/>
</dbReference>
<dbReference type="GO" id="GO:0005739">
    <property type="term" value="C:mitochondrion"/>
    <property type="evidence" value="ECO:0007669"/>
    <property type="project" value="TreeGrafter"/>
</dbReference>
<dbReference type="PANTHER" id="PTHR12561:SF3">
    <property type="entry name" value="LIPOYLTRANSFERASE 1, MITOCHONDRIAL"/>
    <property type="match status" value="1"/>
</dbReference>
<dbReference type="InParanoid" id="A0A3N4LIQ0"/>
<accession>A0A3N4LIQ0</accession>
<evidence type="ECO:0000256" key="4">
    <source>
        <dbReference type="ARBA" id="ARBA00015925"/>
    </source>
</evidence>
<gene>
    <name evidence="6" type="ORF">L211DRAFT_772179</name>
</gene>
<dbReference type="EMBL" id="ML121549">
    <property type="protein sequence ID" value="RPB22770.1"/>
    <property type="molecule type" value="Genomic_DNA"/>
</dbReference>
<evidence type="ECO:0000256" key="3">
    <source>
        <dbReference type="ARBA" id="ARBA00008242"/>
    </source>
</evidence>
<feature type="domain" description="BPL/LPL catalytic" evidence="5">
    <location>
        <begin position="25"/>
        <end position="225"/>
    </location>
</feature>
<dbReference type="PANTHER" id="PTHR12561">
    <property type="entry name" value="LIPOATE-PROTEIN LIGASE"/>
    <property type="match status" value="1"/>
</dbReference>
<evidence type="ECO:0000313" key="6">
    <source>
        <dbReference type="EMBL" id="RPB22770.1"/>
    </source>
</evidence>
<comment type="similarity">
    <text evidence="3">Belongs to the LplA family.</text>
</comment>
<sequence length="286" mass="30935">QCFVSTSTNPFINLSTEQHIFQSCYEHPVILMLYINSPCVVIGRNQNPWSEVNLPNILSSRTQTDAAWGGGAVDGVSLLRRRSGGGTVFHDLGNVNYSAIVPALGFTRDAHAEMVAEALERGGAVDRGVRVNERHDVVMAAGGVSVGGKGGEVPEVKLSGSAYKLNRTTALHHGTMLIESELGRVKRYINSEARGWIKGRGVASVRSPIENVKVDGGVVGFAEEVGRAWGRKYAGDAGTVAICYVTEEEALRIQEIKDGKEELESMVWMFDQTPKFTFSIPVSGLI</sequence>
<dbReference type="Proteomes" id="UP000267821">
    <property type="component" value="Unassembled WGS sequence"/>
</dbReference>
<dbReference type="Gene3D" id="3.30.930.10">
    <property type="entry name" value="Bira Bifunctional Protein, Domain 2"/>
    <property type="match status" value="1"/>
</dbReference>
<comment type="function">
    <text evidence="1">Catalyzes both the ATP-dependent activation of exogenously supplied lipoate to lipoyl-AMP and the transfer of the activated lipoyl onto the lipoyl domains of lipoate-dependent enzymes.</text>
</comment>